<gene>
    <name evidence="1" type="ORF">O7A60_24075</name>
</gene>
<accession>A0ABU8L1J1</accession>
<organism evidence="1 2">
    <name type="scientific">Mesorhizobium salmacidum</name>
    <dbReference type="NCBI Taxonomy" id="3015171"/>
    <lineage>
        <taxon>Bacteria</taxon>
        <taxon>Pseudomonadati</taxon>
        <taxon>Pseudomonadota</taxon>
        <taxon>Alphaproteobacteria</taxon>
        <taxon>Hyphomicrobiales</taxon>
        <taxon>Phyllobacteriaceae</taxon>
        <taxon>Mesorhizobium</taxon>
    </lineage>
</organism>
<evidence type="ECO:0000313" key="1">
    <source>
        <dbReference type="EMBL" id="MEI9411823.1"/>
    </source>
</evidence>
<dbReference type="RefSeq" id="WP_156938220.1">
    <property type="nucleotide sequence ID" value="NZ_JAPYKS010000020.1"/>
</dbReference>
<evidence type="ECO:0008006" key="3">
    <source>
        <dbReference type="Google" id="ProtNLM"/>
    </source>
</evidence>
<comment type="caution">
    <text evidence="1">The sequence shown here is derived from an EMBL/GenBank/DDBJ whole genome shotgun (WGS) entry which is preliminary data.</text>
</comment>
<proteinExistence type="predicted"/>
<protein>
    <recommendedName>
        <fullName evidence="3">CopG family transcriptional regulator</fullName>
    </recommendedName>
</protein>
<keyword evidence="2" id="KW-1185">Reference proteome</keyword>
<reference evidence="1 2" key="1">
    <citation type="submission" date="2022-12" db="EMBL/GenBank/DDBJ databases">
        <authorList>
            <person name="Muema E."/>
        </authorList>
    </citation>
    <scope>NUCLEOTIDE SEQUENCE [LARGE SCALE GENOMIC DNA]</scope>
    <source>
        <strain evidence="2">1326</strain>
    </source>
</reference>
<evidence type="ECO:0000313" key="2">
    <source>
        <dbReference type="Proteomes" id="UP001387293"/>
    </source>
</evidence>
<dbReference type="EMBL" id="JAPYKS010000020">
    <property type="protein sequence ID" value="MEI9411823.1"/>
    <property type="molecule type" value="Genomic_DNA"/>
</dbReference>
<dbReference type="Proteomes" id="UP001387293">
    <property type="component" value="Unassembled WGS sequence"/>
</dbReference>
<sequence>MEEIGKAQQRAIARLIRQWISSDASRRQLRQLLDLPTDADMPREHRSLLDELDRRVDE</sequence>
<name>A0ABU8L1J1_9HYPH</name>